<dbReference type="EMBL" id="JAVDTF010000007">
    <property type="protein sequence ID" value="MDR6786458.1"/>
    <property type="molecule type" value="Genomic_DNA"/>
</dbReference>
<keyword evidence="2" id="KW-1185">Reference proteome</keyword>
<accession>A0ACC6L4Y4</accession>
<comment type="caution">
    <text evidence="1">The sequence shown here is derived from an EMBL/GenBank/DDBJ whole genome shotgun (WGS) entry which is preliminary data.</text>
</comment>
<proteinExistence type="predicted"/>
<dbReference type="Proteomes" id="UP001246858">
    <property type="component" value="Unassembled WGS sequence"/>
</dbReference>
<evidence type="ECO:0000313" key="1">
    <source>
        <dbReference type="EMBL" id="MDR6786458.1"/>
    </source>
</evidence>
<evidence type="ECO:0000313" key="2">
    <source>
        <dbReference type="Proteomes" id="UP001246858"/>
    </source>
</evidence>
<organism evidence="1 2">
    <name type="scientific">Pedobacter africanus</name>
    <dbReference type="NCBI Taxonomy" id="151894"/>
    <lineage>
        <taxon>Bacteria</taxon>
        <taxon>Pseudomonadati</taxon>
        <taxon>Bacteroidota</taxon>
        <taxon>Sphingobacteriia</taxon>
        <taxon>Sphingobacteriales</taxon>
        <taxon>Sphingobacteriaceae</taxon>
        <taxon>Pedobacter</taxon>
    </lineage>
</organism>
<protein>
    <submittedName>
        <fullName evidence="1">Acetyl esterase/lipase</fullName>
    </submittedName>
</protein>
<gene>
    <name evidence="1" type="ORF">J2X78_005053</name>
</gene>
<reference evidence="1" key="1">
    <citation type="submission" date="2023-07" db="EMBL/GenBank/DDBJ databases">
        <title>Sorghum-associated microbial communities from plants grown in Nebraska, USA.</title>
        <authorList>
            <person name="Schachtman D."/>
        </authorList>
    </citation>
    <scope>NUCLEOTIDE SEQUENCE</scope>
    <source>
        <strain evidence="1">2697</strain>
    </source>
</reference>
<name>A0ACC6L4Y4_9SPHI</name>
<sequence length="288" mass="32016">MKLLIFVVAILIGSIYEGYGQQIVNLYKDVIPNTESNFLRKDQPTIEIYLPEKTKAIGTSVIIFPGGAYSFLAYKEEGTDIAKAFNEKGIAAFVVKYRLPKNETMEHKSLGPLMDAQQAIKVVRSKAISWGIDPGKIGVVGYSAGGHLASTLGTHFGKSYIPNKENISLRPDFMILVYPVISMKDSMTHIGSKISLLGMEPSKEEVELFSNELQVTKVTPPTYLTHAGDDRLVDVNNSIVFYQALQKNGVDAELHLFPKGNHGFTQRLPVNVWLDPMLGFLERQGFYK</sequence>